<comment type="caution">
    <text evidence="1">The sequence shown here is derived from an EMBL/GenBank/DDBJ whole genome shotgun (WGS) entry which is preliminary data.</text>
</comment>
<dbReference type="EMBL" id="JADINF010000172">
    <property type="protein sequence ID" value="MBO8424714.1"/>
    <property type="molecule type" value="Genomic_DNA"/>
</dbReference>
<organism evidence="1 2">
    <name type="scientific">Candidatus Stercoripulliclostridium pullicola</name>
    <dbReference type="NCBI Taxonomy" id="2840953"/>
    <lineage>
        <taxon>Bacteria</taxon>
        <taxon>Bacillati</taxon>
        <taxon>Bacillota</taxon>
        <taxon>Clostridia</taxon>
        <taxon>Eubacteriales</taxon>
        <taxon>Candidatus Stercoripulliclostridium</taxon>
    </lineage>
</organism>
<proteinExistence type="predicted"/>
<dbReference type="Proteomes" id="UP000727857">
    <property type="component" value="Unassembled WGS sequence"/>
</dbReference>
<sequence length="121" mass="13357">MAEFEINGTSKTFAEKYEALDADKKAAVDAIKGALLAKKKVHERISKKCATYNLGRKAIAKISIIGKSIRLHLALDPASEELSKYPLKDLSDKKSYADVPAMLRISSDLALRRALKLIELL</sequence>
<reference evidence="1" key="2">
    <citation type="journal article" date="2021" name="PeerJ">
        <title>Extensive microbial diversity within the chicken gut microbiome revealed by metagenomics and culture.</title>
        <authorList>
            <person name="Gilroy R."/>
            <person name="Ravi A."/>
            <person name="Getino M."/>
            <person name="Pursley I."/>
            <person name="Horton D.L."/>
            <person name="Alikhan N.F."/>
            <person name="Baker D."/>
            <person name="Gharbi K."/>
            <person name="Hall N."/>
            <person name="Watson M."/>
            <person name="Adriaenssens E.M."/>
            <person name="Foster-Nyarko E."/>
            <person name="Jarju S."/>
            <person name="Secka A."/>
            <person name="Antonio M."/>
            <person name="Oren A."/>
            <person name="Chaudhuri R.R."/>
            <person name="La Ragione R."/>
            <person name="Hildebrand F."/>
            <person name="Pallen M.J."/>
        </authorList>
    </citation>
    <scope>NUCLEOTIDE SEQUENCE</scope>
    <source>
        <strain evidence="1">517</strain>
    </source>
</reference>
<evidence type="ECO:0000313" key="1">
    <source>
        <dbReference type="EMBL" id="MBO8424714.1"/>
    </source>
</evidence>
<evidence type="ECO:0000313" key="2">
    <source>
        <dbReference type="Proteomes" id="UP000727857"/>
    </source>
</evidence>
<accession>A0A940DI04</accession>
<gene>
    <name evidence="1" type="ORF">IAB16_06815</name>
</gene>
<dbReference type="AlphaFoldDB" id="A0A940DI04"/>
<protein>
    <submittedName>
        <fullName evidence="1">Uncharacterized protein</fullName>
    </submittedName>
</protein>
<name>A0A940DI04_9FIRM</name>
<reference evidence="1" key="1">
    <citation type="submission" date="2020-10" db="EMBL/GenBank/DDBJ databases">
        <authorList>
            <person name="Gilroy R."/>
        </authorList>
    </citation>
    <scope>NUCLEOTIDE SEQUENCE</scope>
    <source>
        <strain evidence="1">517</strain>
    </source>
</reference>